<accession>A0A2I1DHL1</accession>
<feature type="domain" description="Nudix hydrolase" evidence="5">
    <location>
        <begin position="35"/>
        <end position="204"/>
    </location>
</feature>
<dbReference type="Pfam" id="PF00293">
    <property type="entry name" value="NUDIX"/>
    <property type="match status" value="1"/>
</dbReference>
<sequence>MTTTVTATTQDYTYAPHLAEYNAPLGIFMASKPQYTHFIVGGHIFSHASSATQQSPSVLLLQRSQSDSYPGCWEGPGGSCESSDASILAGTAREIFEETGLHVSKVVDLIGMDEWMDVKRGTMRRFAKYTFLVEVHEADGLVFASGSSCVIKGNGCTEGLRWEDRVRVDQAEHQDYAWVAEDELRKSNGCEKYRSIGDQARTLLRGFEMVKSGLGAAKANV</sequence>
<name>A0A2I1DHL1_ASPC2</name>
<proteinExistence type="predicted"/>
<protein>
    <recommendedName>
        <fullName evidence="5">Nudix hydrolase domain-containing protein</fullName>
    </recommendedName>
</protein>
<dbReference type="InterPro" id="IPR015797">
    <property type="entry name" value="NUDIX_hydrolase-like_dom_sf"/>
</dbReference>
<keyword evidence="3" id="KW-0378">Hydrolase</keyword>
<dbReference type="RefSeq" id="XP_024697951.1">
    <property type="nucleotide sequence ID" value="XM_024836562.1"/>
</dbReference>
<dbReference type="GO" id="GO:0005829">
    <property type="term" value="C:cytosol"/>
    <property type="evidence" value="ECO:0007669"/>
    <property type="project" value="TreeGrafter"/>
</dbReference>
<dbReference type="GO" id="GO:0035529">
    <property type="term" value="F:NADH pyrophosphatase activity"/>
    <property type="evidence" value="ECO:0007669"/>
    <property type="project" value="TreeGrafter"/>
</dbReference>
<dbReference type="AlphaFoldDB" id="A0A2I1DHL1"/>
<dbReference type="InterPro" id="IPR000086">
    <property type="entry name" value="NUDIX_hydrolase_dom"/>
</dbReference>
<dbReference type="GO" id="GO:0019677">
    <property type="term" value="P:NAD+ catabolic process"/>
    <property type="evidence" value="ECO:0007669"/>
    <property type="project" value="TreeGrafter"/>
</dbReference>
<dbReference type="PANTHER" id="PTHR42904">
    <property type="entry name" value="NUDIX HYDROLASE, NUDC SUBFAMILY"/>
    <property type="match status" value="1"/>
</dbReference>
<keyword evidence="2" id="KW-0479">Metal-binding</keyword>
<evidence type="ECO:0000259" key="5">
    <source>
        <dbReference type="PROSITE" id="PS51462"/>
    </source>
</evidence>
<dbReference type="PANTHER" id="PTHR42904:SF1">
    <property type="entry name" value="NUCLEOSIDE DIPHOSPHATE-LINKED MOIETY X MOTIF 17"/>
    <property type="match status" value="1"/>
</dbReference>
<evidence type="ECO:0000313" key="7">
    <source>
        <dbReference type="Proteomes" id="UP000234254"/>
    </source>
</evidence>
<dbReference type="GO" id="GO:0046872">
    <property type="term" value="F:metal ion binding"/>
    <property type="evidence" value="ECO:0007669"/>
    <property type="project" value="UniProtKB-KW"/>
</dbReference>
<dbReference type="GO" id="GO:0005777">
    <property type="term" value="C:peroxisome"/>
    <property type="evidence" value="ECO:0007669"/>
    <property type="project" value="TreeGrafter"/>
</dbReference>
<evidence type="ECO:0000256" key="1">
    <source>
        <dbReference type="ARBA" id="ARBA00001946"/>
    </source>
</evidence>
<evidence type="ECO:0000256" key="2">
    <source>
        <dbReference type="ARBA" id="ARBA00022723"/>
    </source>
</evidence>
<dbReference type="Gene3D" id="3.90.79.10">
    <property type="entry name" value="Nucleoside Triphosphate Pyrophosphohydrolase"/>
    <property type="match status" value="1"/>
</dbReference>
<reference evidence="6" key="1">
    <citation type="submission" date="2016-12" db="EMBL/GenBank/DDBJ databases">
        <title>The genomes of Aspergillus section Nigri reveals drivers in fungal speciation.</title>
        <authorList>
            <consortium name="DOE Joint Genome Institute"/>
            <person name="Vesth T.C."/>
            <person name="Nybo J."/>
            <person name="Theobald S."/>
            <person name="Brandl J."/>
            <person name="Frisvad J.C."/>
            <person name="Nielsen K.F."/>
            <person name="Lyhne E.K."/>
            <person name="Kogle M.E."/>
            <person name="Kuo A."/>
            <person name="Riley R."/>
            <person name="Clum A."/>
            <person name="Nolan M."/>
            <person name="Lipzen A."/>
            <person name="Salamov A."/>
            <person name="Henrissat B."/>
            <person name="Wiebenga A."/>
            <person name="De vries R.P."/>
            <person name="Grigoriev I.V."/>
            <person name="Mortensen U.H."/>
            <person name="Andersen M.R."/>
            <person name="Baker S.E."/>
        </authorList>
    </citation>
    <scope>NUCLEOTIDE SEQUENCE</scope>
    <source>
        <strain evidence="6">IBT 28561</strain>
    </source>
</reference>
<evidence type="ECO:0000256" key="3">
    <source>
        <dbReference type="ARBA" id="ARBA00022801"/>
    </source>
</evidence>
<dbReference type="GeneID" id="36544086"/>
<dbReference type="SUPFAM" id="SSF55811">
    <property type="entry name" value="Nudix"/>
    <property type="match status" value="1"/>
</dbReference>
<dbReference type="InterPro" id="IPR050241">
    <property type="entry name" value="NAD-cap_RNA_hydrolase_NudC"/>
</dbReference>
<comment type="cofactor">
    <cofactor evidence="1">
        <name>Mg(2+)</name>
        <dbReference type="ChEBI" id="CHEBI:18420"/>
    </cofactor>
</comment>
<dbReference type="Proteomes" id="UP000234254">
    <property type="component" value="Unassembled WGS sequence"/>
</dbReference>
<dbReference type="PROSITE" id="PS51462">
    <property type="entry name" value="NUDIX"/>
    <property type="match status" value="1"/>
</dbReference>
<keyword evidence="4" id="KW-0460">Magnesium</keyword>
<dbReference type="GO" id="GO:0006742">
    <property type="term" value="P:NADP+ catabolic process"/>
    <property type="evidence" value="ECO:0007669"/>
    <property type="project" value="TreeGrafter"/>
</dbReference>
<keyword evidence="7" id="KW-1185">Reference proteome</keyword>
<dbReference type="OrthoDB" id="276276at2759"/>
<evidence type="ECO:0000256" key="4">
    <source>
        <dbReference type="ARBA" id="ARBA00022842"/>
    </source>
</evidence>
<gene>
    <name evidence="6" type="ORF">P168DRAFT_287398</name>
</gene>
<evidence type="ECO:0000313" key="6">
    <source>
        <dbReference type="EMBL" id="PKY09357.1"/>
    </source>
</evidence>
<dbReference type="EMBL" id="MSFM01000001">
    <property type="protein sequence ID" value="PKY09357.1"/>
    <property type="molecule type" value="Genomic_DNA"/>
</dbReference>
<organism evidence="6 7">
    <name type="scientific">Aspergillus campestris (strain IBT 28561)</name>
    <dbReference type="NCBI Taxonomy" id="1392248"/>
    <lineage>
        <taxon>Eukaryota</taxon>
        <taxon>Fungi</taxon>
        <taxon>Dikarya</taxon>
        <taxon>Ascomycota</taxon>
        <taxon>Pezizomycotina</taxon>
        <taxon>Eurotiomycetes</taxon>
        <taxon>Eurotiomycetidae</taxon>
        <taxon>Eurotiales</taxon>
        <taxon>Aspergillaceae</taxon>
        <taxon>Aspergillus</taxon>
        <taxon>Aspergillus subgen. Circumdati</taxon>
    </lineage>
</organism>
<dbReference type="CDD" id="cd02883">
    <property type="entry name" value="NUDIX_Hydrolase"/>
    <property type="match status" value="1"/>
</dbReference>
<comment type="caution">
    <text evidence="6">The sequence shown here is derived from an EMBL/GenBank/DDBJ whole genome shotgun (WGS) entry which is preliminary data.</text>
</comment>
<dbReference type="VEuPathDB" id="FungiDB:P168DRAFT_287398"/>